<dbReference type="PANTHER" id="PTHR19282:SF545">
    <property type="entry name" value="TETRASPANIN"/>
    <property type="match status" value="1"/>
</dbReference>
<keyword evidence="3 7" id="KW-0812">Transmembrane</keyword>
<comment type="subcellular location">
    <subcellularLocation>
        <location evidence="1 7">Membrane</location>
        <topology evidence="1 7">Multi-pass membrane protein</topology>
    </subcellularLocation>
</comment>
<evidence type="ECO:0000256" key="1">
    <source>
        <dbReference type="ARBA" id="ARBA00004141"/>
    </source>
</evidence>
<evidence type="ECO:0000256" key="4">
    <source>
        <dbReference type="ARBA" id="ARBA00022989"/>
    </source>
</evidence>
<feature type="transmembrane region" description="Helical" evidence="7">
    <location>
        <begin position="52"/>
        <end position="73"/>
    </location>
</feature>
<dbReference type="PRINTS" id="PR00259">
    <property type="entry name" value="TMFOUR"/>
</dbReference>
<dbReference type="InterPro" id="IPR018503">
    <property type="entry name" value="Tetraspanin_CS"/>
</dbReference>
<keyword evidence="9" id="KW-1185">Reference proteome</keyword>
<dbReference type="OMA" id="GLWNSTM"/>
<dbReference type="InterPro" id="IPR000301">
    <property type="entry name" value="Tetraspanin_animals"/>
</dbReference>
<dbReference type="Pfam" id="PF00335">
    <property type="entry name" value="Tetraspanin"/>
    <property type="match status" value="1"/>
</dbReference>
<dbReference type="PANTHER" id="PTHR19282">
    <property type="entry name" value="TETRASPANIN"/>
    <property type="match status" value="1"/>
</dbReference>
<evidence type="ECO:0000256" key="2">
    <source>
        <dbReference type="ARBA" id="ARBA00006840"/>
    </source>
</evidence>
<keyword evidence="4 7" id="KW-1133">Transmembrane helix</keyword>
<accession>A0A8D0B7P3</accession>
<feature type="transmembrane region" description="Helical" evidence="7">
    <location>
        <begin position="211"/>
        <end position="235"/>
    </location>
</feature>
<keyword evidence="6" id="KW-1015">Disulfide bond</keyword>
<comment type="similarity">
    <text evidence="2 7">Belongs to the tetraspanin (TM4SF) family.</text>
</comment>
<dbReference type="GO" id="GO:0005886">
    <property type="term" value="C:plasma membrane"/>
    <property type="evidence" value="ECO:0007669"/>
    <property type="project" value="TreeGrafter"/>
</dbReference>
<reference evidence="8" key="2">
    <citation type="submission" date="2025-09" db="UniProtKB">
        <authorList>
            <consortium name="Ensembl"/>
        </authorList>
    </citation>
    <scope>IDENTIFICATION</scope>
</reference>
<evidence type="ECO:0000313" key="8">
    <source>
        <dbReference type="Ensembl" id="ENSSMRP00000003705.1"/>
    </source>
</evidence>
<feature type="transmembrane region" description="Helical" evidence="7">
    <location>
        <begin position="85"/>
        <end position="110"/>
    </location>
</feature>
<dbReference type="SUPFAM" id="SSF48652">
    <property type="entry name" value="Tetraspanin"/>
    <property type="match status" value="1"/>
</dbReference>
<dbReference type="InterPro" id="IPR008952">
    <property type="entry name" value="Tetraspanin_EC2_sf"/>
</dbReference>
<evidence type="ECO:0000313" key="9">
    <source>
        <dbReference type="Proteomes" id="UP000694421"/>
    </source>
</evidence>
<dbReference type="GeneTree" id="ENSGT00940000164506"/>
<sequence>MVCFTFLKIMMFVFNGVIFLGGLTLLGIGIWVKVDGGSFASILGAAAPQMMQLINVGYLCIAVGAFLLIMGFMGCWGAMKESKCLLMLFFVVTLILFTAEVAGAVVVLVFSSVADIFVEYLKNWATKTLKNDYGKQEDLTAMWNTTMQELKCCGFNNYNDFNSSYYYQAHNEKYPPFCCPESKECQESELQLDKQGCLHEFKIFLSKHGKIVGGVALLIGVLELAAMTVSLILYCEIGTRV</sequence>
<dbReference type="InterPro" id="IPR018499">
    <property type="entry name" value="Tetraspanin/Peripherin"/>
</dbReference>
<dbReference type="CDD" id="cd03156">
    <property type="entry name" value="uroplakin_I_like_LEL"/>
    <property type="match status" value="1"/>
</dbReference>
<evidence type="ECO:0000256" key="6">
    <source>
        <dbReference type="PIRSR" id="PIRSR002419-1"/>
    </source>
</evidence>
<name>A0A8D0B7P3_SALMN</name>
<dbReference type="Ensembl" id="ENSSMRT00000004412.1">
    <property type="protein sequence ID" value="ENSSMRP00000003705.1"/>
    <property type="gene ID" value="ENSSMRG00000003121.1"/>
</dbReference>
<dbReference type="Gene3D" id="1.10.1450.10">
    <property type="entry name" value="Tetraspanin"/>
    <property type="match status" value="1"/>
</dbReference>
<dbReference type="PIRSF" id="PIRSF002419">
    <property type="entry name" value="Tetraspanin"/>
    <property type="match status" value="1"/>
</dbReference>
<feature type="disulfide bond" evidence="6">
    <location>
        <begin position="153"/>
        <end position="178"/>
    </location>
</feature>
<evidence type="ECO:0000256" key="5">
    <source>
        <dbReference type="ARBA" id="ARBA00023136"/>
    </source>
</evidence>
<evidence type="ECO:0000256" key="7">
    <source>
        <dbReference type="RuleBase" id="RU361218"/>
    </source>
</evidence>
<dbReference type="Proteomes" id="UP000694421">
    <property type="component" value="Unplaced"/>
</dbReference>
<keyword evidence="5 7" id="KW-0472">Membrane</keyword>
<evidence type="ECO:0000256" key="3">
    <source>
        <dbReference type="ARBA" id="ARBA00022692"/>
    </source>
</evidence>
<protein>
    <recommendedName>
        <fullName evidence="7">Tetraspanin</fullName>
    </recommendedName>
</protein>
<feature type="transmembrane region" description="Helical" evidence="7">
    <location>
        <begin position="12"/>
        <end position="32"/>
    </location>
</feature>
<feature type="disulfide bond" evidence="6">
    <location>
        <begin position="152"/>
        <end position="197"/>
    </location>
</feature>
<dbReference type="PROSITE" id="PS00421">
    <property type="entry name" value="TM4_1"/>
    <property type="match status" value="1"/>
</dbReference>
<dbReference type="AlphaFoldDB" id="A0A8D0B7P3"/>
<proteinExistence type="inferred from homology"/>
<organism evidence="8 9">
    <name type="scientific">Salvator merianae</name>
    <name type="common">Argentine black and white tegu</name>
    <name type="synonym">Tupinambis merianae</name>
    <dbReference type="NCBI Taxonomy" id="96440"/>
    <lineage>
        <taxon>Eukaryota</taxon>
        <taxon>Metazoa</taxon>
        <taxon>Chordata</taxon>
        <taxon>Craniata</taxon>
        <taxon>Vertebrata</taxon>
        <taxon>Euteleostomi</taxon>
        <taxon>Lepidosauria</taxon>
        <taxon>Squamata</taxon>
        <taxon>Bifurcata</taxon>
        <taxon>Unidentata</taxon>
        <taxon>Episquamata</taxon>
        <taxon>Laterata</taxon>
        <taxon>Teiioidea</taxon>
        <taxon>Teiidae</taxon>
        <taxon>Salvator</taxon>
    </lineage>
</organism>
<reference evidence="8" key="1">
    <citation type="submission" date="2025-08" db="UniProtKB">
        <authorList>
            <consortium name="Ensembl"/>
        </authorList>
    </citation>
    <scope>IDENTIFICATION</scope>
</reference>